<feature type="domain" description="Heterokaryon incompatibility" evidence="1">
    <location>
        <begin position="260"/>
        <end position="417"/>
    </location>
</feature>
<evidence type="ECO:0000259" key="1">
    <source>
        <dbReference type="Pfam" id="PF06985"/>
    </source>
</evidence>
<comment type="caution">
    <text evidence="2">The sequence shown here is derived from an EMBL/GenBank/DDBJ whole genome shotgun (WGS) entry which is preliminary data.</text>
</comment>
<dbReference type="EMBL" id="QGMK01000637">
    <property type="protein sequence ID" value="TVY80654.1"/>
    <property type="molecule type" value="Genomic_DNA"/>
</dbReference>
<dbReference type="Proteomes" id="UP000469558">
    <property type="component" value="Unassembled WGS sequence"/>
</dbReference>
<reference evidence="2 3" key="1">
    <citation type="submission" date="2018-05" db="EMBL/GenBank/DDBJ databases">
        <title>Genome sequencing and assembly of the regulated plant pathogen Lachnellula willkommii and related sister species for the development of diagnostic species identification markers.</title>
        <authorList>
            <person name="Giroux E."/>
            <person name="Bilodeau G."/>
        </authorList>
    </citation>
    <scope>NUCLEOTIDE SEQUENCE [LARGE SCALE GENOMIC DNA]</scope>
    <source>
        <strain evidence="2 3">CBS 268.59</strain>
    </source>
</reference>
<dbReference type="PANTHER" id="PTHR33112">
    <property type="entry name" value="DOMAIN PROTEIN, PUTATIVE-RELATED"/>
    <property type="match status" value="1"/>
</dbReference>
<dbReference type="InterPro" id="IPR010730">
    <property type="entry name" value="HET"/>
</dbReference>
<accession>A0A8T9CA40</accession>
<dbReference type="AlphaFoldDB" id="A0A8T9CA40"/>
<dbReference type="PANTHER" id="PTHR33112:SF15">
    <property type="entry name" value="HETEROKARYON INCOMPATIBILITY DOMAIN-CONTAINING PROTEIN"/>
    <property type="match status" value="1"/>
</dbReference>
<dbReference type="Pfam" id="PF06985">
    <property type="entry name" value="HET"/>
    <property type="match status" value="1"/>
</dbReference>
<proteinExistence type="predicted"/>
<gene>
    <name evidence="2" type="ORF">LSUE1_G004910</name>
</gene>
<dbReference type="OrthoDB" id="5347061at2759"/>
<organism evidence="2 3">
    <name type="scientific">Lachnellula suecica</name>
    <dbReference type="NCBI Taxonomy" id="602035"/>
    <lineage>
        <taxon>Eukaryota</taxon>
        <taxon>Fungi</taxon>
        <taxon>Dikarya</taxon>
        <taxon>Ascomycota</taxon>
        <taxon>Pezizomycotina</taxon>
        <taxon>Leotiomycetes</taxon>
        <taxon>Helotiales</taxon>
        <taxon>Lachnaceae</taxon>
        <taxon>Lachnellula</taxon>
    </lineage>
</organism>
<evidence type="ECO:0000313" key="2">
    <source>
        <dbReference type="EMBL" id="TVY80654.1"/>
    </source>
</evidence>
<keyword evidence="3" id="KW-1185">Reference proteome</keyword>
<protein>
    <recommendedName>
        <fullName evidence="1">Heterokaryon incompatibility domain-containing protein</fullName>
    </recommendedName>
</protein>
<feature type="non-terminal residue" evidence="2">
    <location>
        <position position="729"/>
    </location>
</feature>
<name>A0A8T9CA40_9HELO</name>
<evidence type="ECO:0000313" key="3">
    <source>
        <dbReference type="Proteomes" id="UP000469558"/>
    </source>
</evidence>
<sequence>MESVTAEAFVPELCSGSSFILLDSNDFENLPRWRRFGRSENVLFVLEKDIDVRIESSTVVLGEGLSGKWQSSLKLKGGSSNLCGSCEFCSLVLASSQSTLDTEFLDFKGVDYSDGLQHISAWGMGGSMHMTEAVHLLVISGNLKRHWNGQKESIESPFSIGFELFAEEGDRVAKLLNIHRLPLDTSTLSETNIKKISTWISECVDTCCEYNTRSAIEKKQCWLPTRLIDVGRLDITQQPRLIDSKLLCADSSKTHTCTKYLALSYCWGSTQDSTAFLTTTFATIGTRMEGIKLQTMPQTFKDIITVAKVLAVQYVWIDSLCIVQDDPKDWQIESSMMADIFSNAYVTVVAAAAASPRDSFLQRDAEYRQCRVPYRSGDSGLVEGYFGLRHRRQWHQTDRMSQLDGKRWITRGWTFQEEHLAQRLLAFGVDKIFMICGQLERFEDTAMVRFRPPWERSLSHIERGKKLVEENRRKQGNIHRATPFDFWLDYCKRYSQRELTYAEDKLPAISGIASRFKKQLQCQYLAGVWRSHLMHDLFWNTVGSASKPKEYRAPSWSWASLDARITWPNWQFCTFDDCKTYCTILDATTVMSGLDPFGAVQGGHLKISGAIIETELLWGNNIESFKSQYPFSVCHNGKRIAIADLDMEKGESKISGRKSYWSLLVAKCSEKQGKKPIARGLVLQKLVSERDGLGEFARVGIFKIFPEGLAKEEEDDSIGAWKKTKKVNI</sequence>